<proteinExistence type="predicted"/>
<keyword evidence="1" id="KW-1133">Transmembrane helix</keyword>
<evidence type="ECO:0000313" key="2">
    <source>
        <dbReference type="EMBL" id="PZW24846.1"/>
    </source>
</evidence>
<evidence type="ECO:0000256" key="1">
    <source>
        <dbReference type="SAM" id="Phobius"/>
    </source>
</evidence>
<name>A0A326U1N7_THEHA</name>
<gene>
    <name evidence="2" type="ORF">EI42_04454</name>
</gene>
<keyword evidence="1" id="KW-0812">Transmembrane</keyword>
<keyword evidence="1" id="KW-0472">Membrane</keyword>
<feature type="transmembrane region" description="Helical" evidence="1">
    <location>
        <begin position="61"/>
        <end position="82"/>
    </location>
</feature>
<evidence type="ECO:0000313" key="3">
    <source>
        <dbReference type="Proteomes" id="UP000248806"/>
    </source>
</evidence>
<accession>A0A326U1N7</accession>
<comment type="caution">
    <text evidence="2">The sequence shown here is derived from an EMBL/GenBank/DDBJ whole genome shotgun (WGS) entry which is preliminary data.</text>
</comment>
<organism evidence="2 3">
    <name type="scientific">Thermosporothrix hazakensis</name>
    <dbReference type="NCBI Taxonomy" id="644383"/>
    <lineage>
        <taxon>Bacteria</taxon>
        <taxon>Bacillati</taxon>
        <taxon>Chloroflexota</taxon>
        <taxon>Ktedonobacteria</taxon>
        <taxon>Ktedonobacterales</taxon>
        <taxon>Thermosporotrichaceae</taxon>
        <taxon>Thermosporothrix</taxon>
    </lineage>
</organism>
<feature type="transmembrane region" description="Helical" evidence="1">
    <location>
        <begin position="153"/>
        <end position="171"/>
    </location>
</feature>
<keyword evidence="3" id="KW-1185">Reference proteome</keyword>
<feature type="transmembrane region" description="Helical" evidence="1">
    <location>
        <begin position="88"/>
        <end position="107"/>
    </location>
</feature>
<dbReference type="EMBL" id="QKUF01000020">
    <property type="protein sequence ID" value="PZW24846.1"/>
    <property type="molecule type" value="Genomic_DNA"/>
</dbReference>
<feature type="transmembrane region" description="Helical" evidence="1">
    <location>
        <begin position="127"/>
        <end position="147"/>
    </location>
</feature>
<dbReference type="AlphaFoldDB" id="A0A326U1N7"/>
<sequence>MKEKTCQDCQRVSPPDFHYCGFCGKPFEQPPAYEYAQQALAPAQQQQQILIQSSGKIRAPLSTALSLLFYIFGFSIFMTGLTHLSEKVIYISPFALILFLIPLLFLFPKNTRIPSPERRFRKPLLLWWQRLLLIVCCTILAALYLLFLRSPLNIYPLLLIVYGILCMFIACL</sequence>
<reference evidence="2 3" key="1">
    <citation type="submission" date="2018-06" db="EMBL/GenBank/DDBJ databases">
        <title>Genomic Encyclopedia of Archaeal and Bacterial Type Strains, Phase II (KMG-II): from individual species to whole genera.</title>
        <authorList>
            <person name="Goeker M."/>
        </authorList>
    </citation>
    <scope>NUCLEOTIDE SEQUENCE [LARGE SCALE GENOMIC DNA]</scope>
    <source>
        <strain evidence="2 3">ATCC BAA-1881</strain>
    </source>
</reference>
<dbReference type="RefSeq" id="WP_111324776.1">
    <property type="nucleotide sequence ID" value="NZ_BIFX01000001.1"/>
</dbReference>
<protein>
    <submittedName>
        <fullName evidence="2">Uncharacterized protein</fullName>
    </submittedName>
</protein>
<dbReference type="Proteomes" id="UP000248806">
    <property type="component" value="Unassembled WGS sequence"/>
</dbReference>